<feature type="transmembrane region" description="Helical" evidence="8">
    <location>
        <begin position="271"/>
        <end position="288"/>
    </location>
</feature>
<feature type="transmembrane region" description="Helical" evidence="8">
    <location>
        <begin position="501"/>
        <end position="529"/>
    </location>
</feature>
<protein>
    <recommendedName>
        <fullName evidence="8">L-lactate permease</fullName>
    </recommendedName>
</protein>
<accession>A0ABN4G921</accession>
<feature type="transmembrane region" description="Helical" evidence="8">
    <location>
        <begin position="138"/>
        <end position="158"/>
    </location>
</feature>
<evidence type="ECO:0000256" key="5">
    <source>
        <dbReference type="ARBA" id="ARBA00022692"/>
    </source>
</evidence>
<dbReference type="NCBIfam" id="TIGR00795">
    <property type="entry name" value="lctP"/>
    <property type="match status" value="1"/>
</dbReference>
<dbReference type="InterPro" id="IPR003804">
    <property type="entry name" value="Lactate_perm"/>
</dbReference>
<feature type="transmembrane region" description="Helical" evidence="8">
    <location>
        <begin position="374"/>
        <end position="393"/>
    </location>
</feature>
<feature type="transmembrane region" description="Helical" evidence="8">
    <location>
        <begin position="331"/>
        <end position="354"/>
    </location>
</feature>
<keyword evidence="4 8" id="KW-1003">Cell membrane</keyword>
<evidence type="ECO:0000256" key="7">
    <source>
        <dbReference type="ARBA" id="ARBA00023136"/>
    </source>
</evidence>
<feature type="transmembrane region" description="Helical" evidence="8">
    <location>
        <begin position="469"/>
        <end position="489"/>
    </location>
</feature>
<dbReference type="Proteomes" id="UP000034029">
    <property type="component" value="Chromosome"/>
</dbReference>
<reference evidence="10" key="2">
    <citation type="submission" date="2015-04" db="EMBL/GenBank/DDBJ databases">
        <title>Complete genome sequence of Salinicoccus halodurans strain H3B36, isolated from the Qaidam basin of China.</title>
        <authorList>
            <person name="Ma Y."/>
            <person name="Jiang K."/>
            <person name="Xue Y."/>
        </authorList>
    </citation>
    <scope>NUCLEOTIDE SEQUENCE [LARGE SCALE GENOMIC DNA]</scope>
    <source>
        <strain evidence="10">H3B36</strain>
    </source>
</reference>
<feature type="transmembrane region" description="Helical" evidence="8">
    <location>
        <begin position="40"/>
        <end position="59"/>
    </location>
</feature>
<sequence>MTIKVFLDQGGSIMLIFLSLLPILAIFFFLVILRWSAKKGMFYSFIITILIAFFGWQMGVVDITAASFKGVLTALEVGVIVFGAVLLLNVLKESGAVDTIRASFTSISPDRRVQAIIVAWLFGTFLEGAAGWGAPATVVGPLLIALGFPALAAVMIALMLQSTPVSYGAVGTPILVGVNTSLENKPVVNSFLDAEGMELSTFVFNIGGQVSIFHAMVGLFIPLFMSAMLTKFFGKNRSFLEGLKVWPFAIFAGLAFVIPYTLTANFLGPEFPSIIGGLVGLAIVIPLARKGFLTPKETFEFEPRSKWHPSWISEMFSEARAPKEITMFKAWLPYVLVAVLLVITRIEALGLNALMSSWTISFDDILGTGIEHSLTPLMIPGVVFIVVAVTTGWIHKLDMKGMGDAFSASWKTILSAMAALIVSVPLVQVFINSGINGAGYESMPLVLANGAAVLFGDSWPLISPTIGAMGAFAAGSNTVSNMMFGLFQFGVAEQINMNPLVIVALQAVGGAAGNMICVHNVVAASAAVGMVGKEGTIITRLLIPTAFYIVFAGAIGFAWVNGIGFNIGFILVVAILALILIMILRSYRRTEKNVER</sequence>
<dbReference type="PANTHER" id="PTHR30003">
    <property type="entry name" value="L-LACTATE PERMEASE"/>
    <property type="match status" value="1"/>
</dbReference>
<name>A0ABN4G921_9STAP</name>
<evidence type="ECO:0000256" key="2">
    <source>
        <dbReference type="ARBA" id="ARBA00010100"/>
    </source>
</evidence>
<evidence type="ECO:0000256" key="4">
    <source>
        <dbReference type="ARBA" id="ARBA00022475"/>
    </source>
</evidence>
<feature type="transmembrane region" description="Helical" evidence="8">
    <location>
        <begin position="112"/>
        <end position="132"/>
    </location>
</feature>
<comment type="subcellular location">
    <subcellularLocation>
        <location evidence="1 8">Cell membrane</location>
        <topology evidence="1 8">Multi-pass membrane protein</topology>
    </subcellularLocation>
</comment>
<evidence type="ECO:0000256" key="6">
    <source>
        <dbReference type="ARBA" id="ARBA00022989"/>
    </source>
</evidence>
<dbReference type="EMBL" id="CP011366">
    <property type="protein sequence ID" value="AKG74895.1"/>
    <property type="molecule type" value="Genomic_DNA"/>
</dbReference>
<feature type="transmembrane region" description="Helical" evidence="8">
    <location>
        <begin position="245"/>
        <end position="265"/>
    </location>
</feature>
<organism evidence="9 10">
    <name type="scientific">Salinicoccus halodurans</name>
    <dbReference type="NCBI Taxonomy" id="407035"/>
    <lineage>
        <taxon>Bacteria</taxon>
        <taxon>Bacillati</taxon>
        <taxon>Bacillota</taxon>
        <taxon>Bacilli</taxon>
        <taxon>Bacillales</taxon>
        <taxon>Staphylococcaceae</taxon>
        <taxon>Salinicoccus</taxon>
    </lineage>
</organism>
<comment type="caution">
    <text evidence="8">Lacks conserved residue(s) required for the propagation of feature annotation.</text>
</comment>
<feature type="transmembrane region" description="Helical" evidence="8">
    <location>
        <begin position="541"/>
        <end position="560"/>
    </location>
</feature>
<evidence type="ECO:0000256" key="3">
    <source>
        <dbReference type="ARBA" id="ARBA00022448"/>
    </source>
</evidence>
<dbReference type="Pfam" id="PF02652">
    <property type="entry name" value="Lactate_perm"/>
    <property type="match status" value="1"/>
</dbReference>
<gene>
    <name evidence="9" type="ORF">AAT16_12270</name>
</gene>
<keyword evidence="7 8" id="KW-0472">Membrane</keyword>
<feature type="transmembrane region" description="Helical" evidence="8">
    <location>
        <begin position="443"/>
        <end position="462"/>
    </location>
</feature>
<feature type="transmembrane region" description="Helical" evidence="8">
    <location>
        <begin position="413"/>
        <end position="431"/>
    </location>
</feature>
<feature type="transmembrane region" description="Helical" evidence="8">
    <location>
        <begin position="566"/>
        <end position="587"/>
    </location>
</feature>
<keyword evidence="10" id="KW-1185">Reference proteome</keyword>
<keyword evidence="5 8" id="KW-0812">Transmembrane</keyword>
<evidence type="ECO:0000256" key="1">
    <source>
        <dbReference type="ARBA" id="ARBA00004651"/>
    </source>
</evidence>
<feature type="transmembrane region" description="Helical" evidence="8">
    <location>
        <begin position="165"/>
        <end position="182"/>
    </location>
</feature>
<evidence type="ECO:0000313" key="10">
    <source>
        <dbReference type="Proteomes" id="UP000034029"/>
    </source>
</evidence>
<comment type="similarity">
    <text evidence="2 8">Belongs to the lactate permease family.</text>
</comment>
<feature type="transmembrane region" description="Helical" evidence="8">
    <location>
        <begin position="12"/>
        <end position="33"/>
    </location>
</feature>
<evidence type="ECO:0000256" key="8">
    <source>
        <dbReference type="RuleBase" id="RU365092"/>
    </source>
</evidence>
<keyword evidence="3 8" id="KW-0813">Transport</keyword>
<feature type="transmembrane region" description="Helical" evidence="8">
    <location>
        <begin position="71"/>
        <end position="91"/>
    </location>
</feature>
<reference evidence="9 10" key="1">
    <citation type="journal article" date="2015" name="Int. J. Syst. Evol. Microbiol.">
        <title>Complete genome sequence of Salinicoccus halodurans H3B36, isolated from the Qaidam Basin in China.</title>
        <authorList>
            <person name="Jiang K."/>
            <person name="Xue Y."/>
            <person name="Ma Y."/>
        </authorList>
    </citation>
    <scope>NUCLEOTIDE SEQUENCE [LARGE SCALE GENOMIC DNA]</scope>
    <source>
        <strain evidence="9 10">H3B36</strain>
    </source>
</reference>
<proteinExistence type="inferred from homology"/>
<comment type="function">
    <text evidence="8">Uptake of L-lactate across the membrane. Can also transport D-lactate and glycolate.</text>
</comment>
<evidence type="ECO:0000313" key="9">
    <source>
        <dbReference type="EMBL" id="AKG74895.1"/>
    </source>
</evidence>
<keyword evidence="6 8" id="KW-1133">Transmembrane helix</keyword>
<feature type="transmembrane region" description="Helical" evidence="8">
    <location>
        <begin position="202"/>
        <end position="224"/>
    </location>
</feature>
<dbReference type="PANTHER" id="PTHR30003:SF0">
    <property type="entry name" value="GLYCOLATE PERMEASE GLCA-RELATED"/>
    <property type="match status" value="1"/>
</dbReference>